<dbReference type="SUPFAM" id="SSF117892">
    <property type="entry name" value="Band 7/SPFH domain"/>
    <property type="match status" value="1"/>
</dbReference>
<comment type="caution">
    <text evidence="4">The sequence shown here is derived from an EMBL/GenBank/DDBJ whole genome shotgun (WGS) entry which is preliminary data.</text>
</comment>
<protein>
    <recommendedName>
        <fullName evidence="3">Band 7 domain-containing protein</fullName>
    </recommendedName>
</protein>
<keyword evidence="2" id="KW-0472">Membrane</keyword>
<reference evidence="4" key="1">
    <citation type="submission" date="2022-03" db="EMBL/GenBank/DDBJ databases">
        <title>Draft genome sequence of Aduncisulcus paluster, a free-living microaerophilic Fornicata.</title>
        <authorList>
            <person name="Yuyama I."/>
            <person name="Kume K."/>
            <person name="Tamura T."/>
            <person name="Inagaki Y."/>
            <person name="Hashimoto T."/>
        </authorList>
    </citation>
    <scope>NUCLEOTIDE SEQUENCE</scope>
    <source>
        <strain evidence="4">NY0171</strain>
    </source>
</reference>
<gene>
    <name evidence="4" type="ORF">ADUPG1_011842</name>
</gene>
<evidence type="ECO:0000256" key="2">
    <source>
        <dbReference type="SAM" id="Phobius"/>
    </source>
</evidence>
<accession>A0ABQ5JZ87</accession>
<feature type="domain" description="Band 7" evidence="3">
    <location>
        <begin position="53"/>
        <end position="234"/>
    </location>
</feature>
<evidence type="ECO:0000313" key="4">
    <source>
        <dbReference type="EMBL" id="GKT21222.1"/>
    </source>
</evidence>
<proteinExistence type="predicted"/>
<evidence type="ECO:0000256" key="1">
    <source>
        <dbReference type="SAM" id="Coils"/>
    </source>
</evidence>
<dbReference type="Pfam" id="PF01145">
    <property type="entry name" value="Band_7"/>
    <property type="match status" value="1"/>
</dbReference>
<feature type="coiled-coil region" evidence="1">
    <location>
        <begin position="213"/>
        <end position="240"/>
    </location>
</feature>
<keyword evidence="2" id="KW-0812">Transmembrane</keyword>
<feature type="transmembrane region" description="Helical" evidence="2">
    <location>
        <begin position="27"/>
        <end position="49"/>
    </location>
</feature>
<dbReference type="EMBL" id="BQXS01012304">
    <property type="protein sequence ID" value="GKT21222.1"/>
    <property type="molecule type" value="Genomic_DNA"/>
</dbReference>
<keyword evidence="5" id="KW-1185">Reference proteome</keyword>
<keyword evidence="1" id="KW-0175">Coiled coil</keyword>
<evidence type="ECO:0000259" key="3">
    <source>
        <dbReference type="Pfam" id="PF01145"/>
    </source>
</evidence>
<organism evidence="4 5">
    <name type="scientific">Aduncisulcus paluster</name>
    <dbReference type="NCBI Taxonomy" id="2918883"/>
    <lineage>
        <taxon>Eukaryota</taxon>
        <taxon>Metamonada</taxon>
        <taxon>Carpediemonas-like organisms</taxon>
        <taxon>Aduncisulcus</taxon>
    </lineage>
</organism>
<keyword evidence="2" id="KW-1133">Transmembrane helix</keyword>
<dbReference type="Gene3D" id="3.30.479.30">
    <property type="entry name" value="Band 7 domain"/>
    <property type="match status" value="1"/>
</dbReference>
<name>A0ABQ5JZ87_9EUKA</name>
<evidence type="ECO:0000313" key="5">
    <source>
        <dbReference type="Proteomes" id="UP001057375"/>
    </source>
</evidence>
<dbReference type="InterPro" id="IPR036013">
    <property type="entry name" value="Band_7/SPFH_dom_sf"/>
</dbReference>
<dbReference type="Proteomes" id="UP001057375">
    <property type="component" value="Unassembled WGS sequence"/>
</dbReference>
<sequence>MPIFIPDALQTCDCGTPVSEGNCKERCLWGSIWGIVDALFAGLLILWIFTKGIPPVEIGIRYGFWGGEFHLMEGNGLVYRPIFSKIDSVDYTSHSISMSTDVRTNDGLIIELSYDLHYRLATSKSDDFMDWYLTVPEGTDKRPRSNRNVATVVTQQVEDKLRDLVSTKDVNFIVDSFCDFQDFISEQLPSTFDDTPIEIRSILLRDYFLPDEFEEILEELTTLTRELSNKDQELSLQEETNTTNLVEAQGTVDVLQINTDQSVNEINNETTSLGYENCRVTTSKIDAFDLFVQGFSYISGTNSINASLDYFKWGRVGSDTDYFAYVGTDGDGGVYMSSLITEEMKNANIDLEEVSLEKLEAIIELFDESICNIGSDDVLCSPALDSEIQ</sequence>
<dbReference type="InterPro" id="IPR001107">
    <property type="entry name" value="Band_7"/>
</dbReference>